<dbReference type="EMBL" id="FNIM01000029">
    <property type="protein sequence ID" value="SDN94464.1"/>
    <property type="molecule type" value="Genomic_DNA"/>
</dbReference>
<dbReference type="Proteomes" id="UP000198541">
    <property type="component" value="Unassembled WGS sequence"/>
</dbReference>
<proteinExistence type="predicted"/>
<feature type="transmembrane region" description="Helical" evidence="1">
    <location>
        <begin position="385"/>
        <end position="407"/>
    </location>
</feature>
<dbReference type="RefSeq" id="WP_092538212.1">
    <property type="nucleotide sequence ID" value="NZ_FNIM01000029.1"/>
</dbReference>
<keyword evidence="1" id="KW-0472">Membrane</keyword>
<feature type="transmembrane region" description="Helical" evidence="1">
    <location>
        <begin position="554"/>
        <end position="574"/>
    </location>
</feature>
<sequence length="759" mass="73973">MSEPQYTQRRWLRAAGVRTVLAVLVGAALATAGLGPAAQAVVVPTTSAPAASADAAAATPLAVLGVSGLSWSVLQELAAAEDPQVAAAATTVWDYATANAPVNLVQRTIGETTCPADGWMTLGTGTRARADASHLGAVATCSGGTWADATRLAEGDGYGAEPGTLAGLLDAAGASYAAVGDGAVLALTTADGPPATAASAAQLLTATDGDAPDLLLIDLMDTGAGTPATTTAAAAGEADSDAEGAGPAAARAVQALAQALAELTGRARLVVVSVADPQDPSPQLAILPAGTTSPRGSDDGLLIGPTTHQRGLVQLTDLAPTLLAGVAGEQTSTASGLTGGVLTLPAAASTGFPDSSAPAAPASAGSDRVAALADDAAHAVASNRAVIPVTLGLLGAALALLVAVGVGLRRPRPERLGRLGWAACWVTALPAGIWLANLVPWWRAGAWAPAVAALTSAAAAALLTGAAALPARARRPRAPGAALALAAVGPVVILGDAAVGAPLGFNGPLGMNAVVAGRFYGVSNTAFALAAGALMVALAAGAARFAAGHAHRRLALTAAVGVPGLLALAVDGAPQLGADVGGALTLIPALVALGTGLAGVRLGLRRWLGVGVVAVGVVGAFALADYATGSRTHLGGFASQVLGGGAGATLARKAGALVAPFLTSPPALLALVAAVGIVVGTGWWLRRTVRAARAGRGPYAWLAALPTPVWLGPALRALAVLVVVEVLVNDSGLTMLLFSAAAAAPTLAALLLSMRVSPR</sequence>
<name>A0A1H0FIN6_9ACTO</name>
<dbReference type="STRING" id="332524.SAMN04487766_108111"/>
<reference evidence="3" key="1">
    <citation type="submission" date="2016-10" db="EMBL/GenBank/DDBJ databases">
        <authorList>
            <person name="Varghese N."/>
            <person name="Submissions S."/>
        </authorList>
    </citation>
    <scope>NUCLEOTIDE SEQUENCE [LARGE SCALE GENOMIC DNA]</scope>
    <source>
        <strain evidence="3">DSM 27982</strain>
    </source>
</reference>
<feature type="transmembrane region" description="Helical" evidence="1">
    <location>
        <begin position="446"/>
        <end position="469"/>
    </location>
</feature>
<feature type="transmembrane region" description="Helical" evidence="1">
    <location>
        <begin position="736"/>
        <end position="754"/>
    </location>
</feature>
<evidence type="ECO:0000313" key="2">
    <source>
        <dbReference type="EMBL" id="SDN94464.1"/>
    </source>
</evidence>
<feature type="transmembrane region" description="Helical" evidence="1">
    <location>
        <begin position="607"/>
        <end position="624"/>
    </location>
</feature>
<feature type="transmembrane region" description="Helical" evidence="1">
    <location>
        <begin position="580"/>
        <end position="600"/>
    </location>
</feature>
<keyword evidence="1" id="KW-1133">Transmembrane helix</keyword>
<feature type="transmembrane region" description="Helical" evidence="1">
    <location>
        <begin position="698"/>
        <end position="724"/>
    </location>
</feature>
<evidence type="ECO:0000313" key="3">
    <source>
        <dbReference type="Proteomes" id="UP000198541"/>
    </source>
</evidence>
<feature type="transmembrane region" description="Helical" evidence="1">
    <location>
        <begin position="419"/>
        <end position="440"/>
    </location>
</feature>
<protein>
    <submittedName>
        <fullName evidence="2">Uncharacterized protein</fullName>
    </submittedName>
</protein>
<dbReference type="InterPro" id="IPR006311">
    <property type="entry name" value="TAT_signal"/>
</dbReference>
<feature type="transmembrane region" description="Helical" evidence="1">
    <location>
        <begin position="481"/>
        <end position="505"/>
    </location>
</feature>
<dbReference type="PROSITE" id="PS51318">
    <property type="entry name" value="TAT"/>
    <property type="match status" value="1"/>
</dbReference>
<evidence type="ECO:0000256" key="1">
    <source>
        <dbReference type="SAM" id="Phobius"/>
    </source>
</evidence>
<feature type="transmembrane region" description="Helical" evidence="1">
    <location>
        <begin position="525"/>
        <end position="547"/>
    </location>
</feature>
<dbReference type="AlphaFoldDB" id="A0A1H0FIN6"/>
<keyword evidence="1" id="KW-0812">Transmembrane</keyword>
<accession>A0A1H0FIN6</accession>
<feature type="transmembrane region" description="Helical" evidence="1">
    <location>
        <begin position="667"/>
        <end position="686"/>
    </location>
</feature>
<organism evidence="2 3">
    <name type="scientific">Actinomyces ruminicola</name>
    <dbReference type="NCBI Taxonomy" id="332524"/>
    <lineage>
        <taxon>Bacteria</taxon>
        <taxon>Bacillati</taxon>
        <taxon>Actinomycetota</taxon>
        <taxon>Actinomycetes</taxon>
        <taxon>Actinomycetales</taxon>
        <taxon>Actinomycetaceae</taxon>
        <taxon>Actinomyces</taxon>
    </lineage>
</organism>
<gene>
    <name evidence="2" type="ORF">SAMN05216355_1295</name>
</gene>
<keyword evidence="3" id="KW-1185">Reference proteome</keyword>